<comment type="caution">
    <text evidence="1">The sequence shown here is derived from an EMBL/GenBank/DDBJ whole genome shotgun (WGS) entry which is preliminary data.</text>
</comment>
<sequence>MARLEQNQSLFLDSLQLLDKRNGTTPDFLRRQAPVFPSLERKFSWSQSTVPPSPPEEIQSDGEPPVAAQKNPYICQRCGFHNSSNGETFSQPAPTPPSPSPPTRTPPTPPSIPSIPSASIRRKTLPQPALVPLEHPPPAFAPPPLPPPPPQNSYPMRPQLRQSRYYATLPQLLEPPELPQSSPPRGSLYMTSRSMTDLLPTAQSSGVATPFSDRSSQYFPSAQPSPTRTQTMTSDSYYQGPFGRKKLVRRRTDLRTAAVPAPSIKRNPTMLVRGLTNMFKARKDAEQYSAES</sequence>
<gene>
    <name evidence="1" type="ORF">LOY88_004181</name>
</gene>
<dbReference type="EMBL" id="JALBCA010000060">
    <property type="protein sequence ID" value="KAI2385335.1"/>
    <property type="molecule type" value="Genomic_DNA"/>
</dbReference>
<accession>A0ACB8UUS2</accession>
<name>A0ACB8UUS2_9EURO</name>
<protein>
    <submittedName>
        <fullName evidence="1">Uncharacterized protein</fullName>
    </submittedName>
</protein>
<evidence type="ECO:0000313" key="1">
    <source>
        <dbReference type="EMBL" id="KAI2385335.1"/>
    </source>
</evidence>
<reference evidence="1" key="1">
    <citation type="journal article" date="2022" name="bioRxiv">
        <title>Population genetic analysis of Ophidiomyces ophidiicola, the causative agent of snake fungal disease, indicates recent introductions to the USA.</title>
        <authorList>
            <person name="Ladner J.T."/>
            <person name="Palmer J.M."/>
            <person name="Ettinger C.L."/>
            <person name="Stajich J.E."/>
            <person name="Farrell T.M."/>
            <person name="Glorioso B.M."/>
            <person name="Lawson B."/>
            <person name="Price S.J."/>
            <person name="Stengle A.G."/>
            <person name="Grear D.A."/>
            <person name="Lorch J.M."/>
        </authorList>
    </citation>
    <scope>NUCLEOTIDE SEQUENCE</scope>
    <source>
        <strain evidence="1">NWHC 24266-5</strain>
    </source>
</reference>
<proteinExistence type="predicted"/>
<organism evidence="1">
    <name type="scientific">Ophidiomyces ophidiicola</name>
    <dbReference type="NCBI Taxonomy" id="1387563"/>
    <lineage>
        <taxon>Eukaryota</taxon>
        <taxon>Fungi</taxon>
        <taxon>Dikarya</taxon>
        <taxon>Ascomycota</taxon>
        <taxon>Pezizomycotina</taxon>
        <taxon>Eurotiomycetes</taxon>
        <taxon>Eurotiomycetidae</taxon>
        <taxon>Onygenales</taxon>
        <taxon>Onygenaceae</taxon>
        <taxon>Ophidiomyces</taxon>
    </lineage>
</organism>